<accession>A0ABQ9INR8</accession>
<dbReference type="PRINTS" id="PR00373">
    <property type="entry name" value="GLYCHORMONER"/>
</dbReference>
<dbReference type="InterPro" id="IPR002131">
    <property type="entry name" value="Gphrmn_rcpt_fam"/>
</dbReference>
<name>A0ABQ9INR8_9NEOP</name>
<dbReference type="SUPFAM" id="SSF81321">
    <property type="entry name" value="Family A G protein-coupled receptor-like"/>
    <property type="match status" value="1"/>
</dbReference>
<dbReference type="InterPro" id="IPR000276">
    <property type="entry name" value="GPCR_Rhodpsn"/>
</dbReference>
<proteinExistence type="inferred from homology"/>
<organism evidence="11 12">
    <name type="scientific">Dryococelus australis</name>
    <dbReference type="NCBI Taxonomy" id="614101"/>
    <lineage>
        <taxon>Eukaryota</taxon>
        <taxon>Metazoa</taxon>
        <taxon>Ecdysozoa</taxon>
        <taxon>Arthropoda</taxon>
        <taxon>Hexapoda</taxon>
        <taxon>Insecta</taxon>
        <taxon>Pterygota</taxon>
        <taxon>Neoptera</taxon>
        <taxon>Polyneoptera</taxon>
        <taxon>Phasmatodea</taxon>
        <taxon>Verophasmatodea</taxon>
        <taxon>Anareolatae</taxon>
        <taxon>Phasmatidae</taxon>
        <taxon>Eurycanthinae</taxon>
        <taxon>Dryococelus</taxon>
    </lineage>
</organism>
<gene>
    <name evidence="11" type="ORF">PR048_003679</name>
</gene>
<evidence type="ECO:0000259" key="10">
    <source>
        <dbReference type="PROSITE" id="PS50262"/>
    </source>
</evidence>
<dbReference type="PROSITE" id="PS51257">
    <property type="entry name" value="PROKAR_LIPOPROTEIN"/>
    <property type="match status" value="1"/>
</dbReference>
<evidence type="ECO:0000256" key="8">
    <source>
        <dbReference type="SAM" id="MobiDB-lite"/>
    </source>
</evidence>
<evidence type="ECO:0000256" key="2">
    <source>
        <dbReference type="ARBA" id="ARBA00010663"/>
    </source>
</evidence>
<keyword evidence="7 9" id="KW-0472">Membrane</keyword>
<evidence type="ECO:0000256" key="6">
    <source>
        <dbReference type="ARBA" id="ARBA00022989"/>
    </source>
</evidence>
<comment type="caution">
    <text evidence="11">The sequence shown here is derived from an EMBL/GenBank/DDBJ whole genome shotgun (WGS) entry which is preliminary data.</text>
</comment>
<reference evidence="11 12" key="1">
    <citation type="submission" date="2023-02" db="EMBL/GenBank/DDBJ databases">
        <title>LHISI_Scaffold_Assembly.</title>
        <authorList>
            <person name="Stuart O.P."/>
            <person name="Cleave R."/>
            <person name="Magrath M.J.L."/>
            <person name="Mikheyev A.S."/>
        </authorList>
    </citation>
    <scope>NUCLEOTIDE SEQUENCE [LARGE SCALE GENOMIC DNA]</scope>
    <source>
        <strain evidence="11">Daus_M_001</strain>
        <tissue evidence="11">Leg muscle</tissue>
    </source>
</reference>
<feature type="transmembrane region" description="Helical" evidence="9">
    <location>
        <begin position="90"/>
        <end position="110"/>
    </location>
</feature>
<dbReference type="Proteomes" id="UP001159363">
    <property type="component" value="Chromosome 1"/>
</dbReference>
<feature type="region of interest" description="Disordered" evidence="8">
    <location>
        <begin position="130"/>
        <end position="184"/>
    </location>
</feature>
<dbReference type="InterPro" id="IPR017452">
    <property type="entry name" value="GPCR_Rhodpsn_7TM"/>
</dbReference>
<keyword evidence="4 9" id="KW-0812">Transmembrane</keyword>
<keyword evidence="12" id="KW-1185">Reference proteome</keyword>
<evidence type="ECO:0000256" key="1">
    <source>
        <dbReference type="ARBA" id="ARBA00004370"/>
    </source>
</evidence>
<keyword evidence="5" id="KW-0677">Repeat</keyword>
<evidence type="ECO:0000313" key="12">
    <source>
        <dbReference type="Proteomes" id="UP001159363"/>
    </source>
</evidence>
<keyword evidence="6 9" id="KW-1133">Transmembrane helix</keyword>
<dbReference type="EMBL" id="JARBHB010000001">
    <property type="protein sequence ID" value="KAJ8898319.1"/>
    <property type="molecule type" value="Genomic_DNA"/>
</dbReference>
<comment type="similarity">
    <text evidence="2">Belongs to the G-protein coupled receptor 1 family.</text>
</comment>
<evidence type="ECO:0000256" key="4">
    <source>
        <dbReference type="ARBA" id="ARBA00022692"/>
    </source>
</evidence>
<feature type="region of interest" description="Disordered" evidence="8">
    <location>
        <begin position="196"/>
        <end position="215"/>
    </location>
</feature>
<dbReference type="PROSITE" id="PS50262">
    <property type="entry name" value="G_PROTEIN_RECEP_F1_2"/>
    <property type="match status" value="1"/>
</dbReference>
<feature type="transmembrane region" description="Helical" evidence="9">
    <location>
        <begin position="9"/>
        <end position="37"/>
    </location>
</feature>
<keyword evidence="3" id="KW-0433">Leucine-rich repeat</keyword>
<dbReference type="Gene3D" id="1.20.1070.10">
    <property type="entry name" value="Rhodopsin 7-helix transmembrane proteins"/>
    <property type="match status" value="1"/>
</dbReference>
<dbReference type="PRINTS" id="PR00237">
    <property type="entry name" value="GPCRRHODOPSN"/>
</dbReference>
<dbReference type="Pfam" id="PF00001">
    <property type="entry name" value="7tm_1"/>
    <property type="match status" value="1"/>
</dbReference>
<comment type="subcellular location">
    <subcellularLocation>
        <location evidence="1">Membrane</location>
    </subcellularLocation>
</comment>
<evidence type="ECO:0000256" key="7">
    <source>
        <dbReference type="ARBA" id="ARBA00023136"/>
    </source>
</evidence>
<sequence length="215" mass="23550">MENRRLADVVYLCSLMAFNGAAFALICGCYCSMYVAIGGSESAAVRSDTTVAKRMALLVFTDFACWAPVSFFGLTAMAGYPLIDVTRAKILLVFIYPLNSCANPYLYALLTKQYRRDLSLLMRRCAPCRRPSKVPPAQARHENSSTAPAPGSGDQHRPCRSSSSDGCPRNSPHPLRSSNARLNISSDHELRLKRALEMSASDSRPVLSQALDSHL</sequence>
<evidence type="ECO:0000256" key="9">
    <source>
        <dbReference type="SAM" id="Phobius"/>
    </source>
</evidence>
<feature type="domain" description="G-protein coupled receptors family 1 profile" evidence="10">
    <location>
        <begin position="1"/>
        <end position="107"/>
    </location>
</feature>
<dbReference type="PANTHER" id="PTHR24372:SF74">
    <property type="entry name" value="LP13728P"/>
    <property type="match status" value="1"/>
</dbReference>
<protein>
    <recommendedName>
        <fullName evidence="10">G-protein coupled receptors family 1 profile domain-containing protein</fullName>
    </recommendedName>
</protein>
<feature type="transmembrane region" description="Helical" evidence="9">
    <location>
        <begin position="57"/>
        <end position="83"/>
    </location>
</feature>
<evidence type="ECO:0000313" key="11">
    <source>
        <dbReference type="EMBL" id="KAJ8898319.1"/>
    </source>
</evidence>
<evidence type="ECO:0000256" key="3">
    <source>
        <dbReference type="ARBA" id="ARBA00022614"/>
    </source>
</evidence>
<evidence type="ECO:0000256" key="5">
    <source>
        <dbReference type="ARBA" id="ARBA00022737"/>
    </source>
</evidence>
<dbReference type="PANTHER" id="PTHR24372">
    <property type="entry name" value="GLYCOPROTEIN HORMONE RECEPTOR"/>
    <property type="match status" value="1"/>
</dbReference>